<reference evidence="1 2" key="1">
    <citation type="submission" date="2021-06" db="EMBL/GenBank/DDBJ databases">
        <title>Caerostris extrusa draft genome.</title>
        <authorList>
            <person name="Kono N."/>
            <person name="Arakawa K."/>
        </authorList>
    </citation>
    <scope>NUCLEOTIDE SEQUENCE [LARGE SCALE GENOMIC DNA]</scope>
</reference>
<dbReference type="Proteomes" id="UP001054945">
    <property type="component" value="Unassembled WGS sequence"/>
</dbReference>
<dbReference type="EMBL" id="BPLR01009273">
    <property type="protein sequence ID" value="GIY30758.1"/>
    <property type="molecule type" value="Genomic_DNA"/>
</dbReference>
<keyword evidence="2" id="KW-1185">Reference proteome</keyword>
<gene>
    <name evidence="1" type="ORF">CEXT_529531</name>
</gene>
<dbReference type="AlphaFoldDB" id="A0AAV4S8E9"/>
<name>A0AAV4S8E9_CAEEX</name>
<accession>A0AAV4S8E9</accession>
<sequence length="248" mass="28316">MHKIPIHYANSDKLNVIYSESSTILILSIRFVQEENKAERKKQKQIESITTPKRPVISKENGLKNANNDPSQLRTITGGNIANDTSSNYAMHYVFFQDPLLSKTRRVPLEKARKTCHHGTLIPTDTTEFTHSGIDFLPPSPYPKRKENQSREHFSSGCSRILFWKSAAVSNQRGILKTHEPTSVLTSVHDVIPRWSKKIIKQINKNSKERIPKCPQAKSVDYRKTNESMCPESIFNPSINNQTKSARF</sequence>
<comment type="caution">
    <text evidence="1">The sequence shown here is derived from an EMBL/GenBank/DDBJ whole genome shotgun (WGS) entry which is preliminary data.</text>
</comment>
<proteinExistence type="predicted"/>
<organism evidence="1 2">
    <name type="scientific">Caerostris extrusa</name>
    <name type="common">Bark spider</name>
    <name type="synonym">Caerostris bankana</name>
    <dbReference type="NCBI Taxonomy" id="172846"/>
    <lineage>
        <taxon>Eukaryota</taxon>
        <taxon>Metazoa</taxon>
        <taxon>Ecdysozoa</taxon>
        <taxon>Arthropoda</taxon>
        <taxon>Chelicerata</taxon>
        <taxon>Arachnida</taxon>
        <taxon>Araneae</taxon>
        <taxon>Araneomorphae</taxon>
        <taxon>Entelegynae</taxon>
        <taxon>Araneoidea</taxon>
        <taxon>Araneidae</taxon>
        <taxon>Caerostris</taxon>
    </lineage>
</organism>
<evidence type="ECO:0000313" key="2">
    <source>
        <dbReference type="Proteomes" id="UP001054945"/>
    </source>
</evidence>
<evidence type="ECO:0000313" key="1">
    <source>
        <dbReference type="EMBL" id="GIY30758.1"/>
    </source>
</evidence>
<protein>
    <submittedName>
        <fullName evidence="1">Uncharacterized protein</fullName>
    </submittedName>
</protein>